<keyword evidence="5 6" id="KW-0472">Membrane</keyword>
<comment type="subcellular location">
    <subcellularLocation>
        <location evidence="1">Cell membrane</location>
        <topology evidence="1">Multi-pass membrane protein</topology>
    </subcellularLocation>
</comment>
<sequence length="356" mass="38216">MNKFMSIFRRESAVIPVVSIIIGLLLGALIMLIGGYDPLLAYESLVIKIFGSSYDFGEALRSIVPLVMCGLAVGIAFRAGLFNIGVDGQIIMGSLGALIVGTKLSLPPLLHAIVAVIFGAILGGLWGALVGYIKAKRGINEVITSIMFNFIALYFSHYMIRTFMPQAGTQRSAMIEESASIQIGWLTQLMGGARIHWGFLLTILAVIFYHIYLNRTKWGYELRAVGLNPDAAEYAGMKVSNVMVRTMFISGVFGGLVGTFEVLGVFKYIAINSVTSGLGFDGIAVALLGGNTALGVLLSGMLIGALTYGSQGMSFGAEVPGEIIRMVIGFIIFFVAAPGIVKLFFRPLTNKMKKKV</sequence>
<dbReference type="RefSeq" id="WP_125081831.1">
    <property type="nucleotide sequence ID" value="NZ_CP034248.1"/>
</dbReference>
<dbReference type="OrthoDB" id="45037at2"/>
<evidence type="ECO:0000256" key="1">
    <source>
        <dbReference type="ARBA" id="ARBA00004651"/>
    </source>
</evidence>
<feature type="transmembrane region" description="Helical" evidence="6">
    <location>
        <begin position="327"/>
        <end position="345"/>
    </location>
</feature>
<feature type="transmembrane region" description="Helical" evidence="6">
    <location>
        <begin position="59"/>
        <end position="77"/>
    </location>
</feature>
<feature type="transmembrane region" description="Helical" evidence="6">
    <location>
        <begin position="108"/>
        <end position="130"/>
    </location>
</feature>
<feature type="transmembrane region" description="Helical" evidence="6">
    <location>
        <begin position="195"/>
        <end position="213"/>
    </location>
</feature>
<evidence type="ECO:0000313" key="8">
    <source>
        <dbReference type="Proteomes" id="UP000273145"/>
    </source>
</evidence>
<feature type="transmembrane region" description="Helical" evidence="6">
    <location>
        <begin position="12"/>
        <end position="36"/>
    </location>
</feature>
<dbReference type="GO" id="GO:0022857">
    <property type="term" value="F:transmembrane transporter activity"/>
    <property type="evidence" value="ECO:0007669"/>
    <property type="project" value="InterPro"/>
</dbReference>
<dbReference type="PANTHER" id="PTHR47089:SF1">
    <property type="entry name" value="GUANOSINE ABC TRANSPORTER PERMEASE PROTEIN NUPP"/>
    <property type="match status" value="1"/>
</dbReference>
<dbReference type="KEGG" id="plen:EIM92_05520"/>
<feature type="transmembrane region" description="Helical" evidence="6">
    <location>
        <begin position="283"/>
        <end position="306"/>
    </location>
</feature>
<evidence type="ECO:0000256" key="3">
    <source>
        <dbReference type="ARBA" id="ARBA00022692"/>
    </source>
</evidence>
<reference evidence="7 8" key="1">
    <citation type="submission" date="2018-11" db="EMBL/GenBank/DDBJ databases">
        <title>Genome sequencing of Paenibacillus lentus DSM25539(T).</title>
        <authorList>
            <person name="Kook J.-K."/>
            <person name="Park S.-N."/>
            <person name="Lim Y.K."/>
        </authorList>
    </citation>
    <scope>NUCLEOTIDE SEQUENCE [LARGE SCALE GENOMIC DNA]</scope>
    <source>
        <strain evidence="7 8">DSM 25539</strain>
    </source>
</reference>
<accession>A0A3S8RSE0</accession>
<dbReference type="Pfam" id="PF02653">
    <property type="entry name" value="BPD_transp_2"/>
    <property type="match status" value="1"/>
</dbReference>
<evidence type="ECO:0000256" key="2">
    <source>
        <dbReference type="ARBA" id="ARBA00022475"/>
    </source>
</evidence>
<dbReference type="EMBL" id="CP034248">
    <property type="protein sequence ID" value="AZK45733.1"/>
    <property type="molecule type" value="Genomic_DNA"/>
</dbReference>
<name>A0A3S8RSE0_9BACL</name>
<dbReference type="PANTHER" id="PTHR47089">
    <property type="entry name" value="ABC TRANSPORTER, PERMEASE PROTEIN"/>
    <property type="match status" value="1"/>
</dbReference>
<gene>
    <name evidence="7" type="ORF">EIM92_05520</name>
</gene>
<evidence type="ECO:0000256" key="5">
    <source>
        <dbReference type="ARBA" id="ARBA00023136"/>
    </source>
</evidence>
<evidence type="ECO:0000256" key="6">
    <source>
        <dbReference type="SAM" id="Phobius"/>
    </source>
</evidence>
<feature type="transmembrane region" description="Helical" evidence="6">
    <location>
        <begin position="247"/>
        <end position="271"/>
    </location>
</feature>
<dbReference type="CDD" id="cd06580">
    <property type="entry name" value="TM_PBP1_transp_TpRbsC_like"/>
    <property type="match status" value="1"/>
</dbReference>
<feature type="transmembrane region" description="Helical" evidence="6">
    <location>
        <begin position="142"/>
        <end position="160"/>
    </location>
</feature>
<organism evidence="7 8">
    <name type="scientific">Paenibacillus lentus</name>
    <dbReference type="NCBI Taxonomy" id="1338368"/>
    <lineage>
        <taxon>Bacteria</taxon>
        <taxon>Bacillati</taxon>
        <taxon>Bacillota</taxon>
        <taxon>Bacilli</taxon>
        <taxon>Bacillales</taxon>
        <taxon>Paenibacillaceae</taxon>
        <taxon>Paenibacillus</taxon>
    </lineage>
</organism>
<protein>
    <submittedName>
        <fullName evidence="7">ABC transporter permease</fullName>
    </submittedName>
</protein>
<proteinExistence type="predicted"/>
<dbReference type="PRINTS" id="PR00173">
    <property type="entry name" value="EDTRNSPORT"/>
</dbReference>
<keyword evidence="4 6" id="KW-1133">Transmembrane helix</keyword>
<keyword evidence="3 6" id="KW-0812">Transmembrane</keyword>
<dbReference type="AlphaFoldDB" id="A0A3S8RSE0"/>
<dbReference type="GO" id="GO:0005886">
    <property type="term" value="C:plasma membrane"/>
    <property type="evidence" value="ECO:0007669"/>
    <property type="project" value="UniProtKB-SubCell"/>
</dbReference>
<dbReference type="Proteomes" id="UP000273145">
    <property type="component" value="Chromosome"/>
</dbReference>
<dbReference type="InterPro" id="IPR001851">
    <property type="entry name" value="ABC_transp_permease"/>
</dbReference>
<keyword evidence="8" id="KW-1185">Reference proteome</keyword>
<keyword evidence="2" id="KW-1003">Cell membrane</keyword>
<evidence type="ECO:0000313" key="7">
    <source>
        <dbReference type="EMBL" id="AZK45733.1"/>
    </source>
</evidence>
<evidence type="ECO:0000256" key="4">
    <source>
        <dbReference type="ARBA" id="ARBA00022989"/>
    </source>
</evidence>